<proteinExistence type="predicted"/>
<gene>
    <name evidence="1" type="ORF">FA03_0194</name>
</gene>
<dbReference type="AlphaFoldDB" id="A0A0D5A496"/>
<name>A0A0D5A496_PROMR</name>
<evidence type="ECO:0000313" key="1">
    <source>
        <dbReference type="EMBL" id="AJW31023.1"/>
    </source>
</evidence>
<organism evidence="1">
    <name type="scientific">Prochlorococcus marinus str. P0903-H212</name>
    <dbReference type="NCBI Taxonomy" id="1622208"/>
    <lineage>
        <taxon>Bacteria</taxon>
        <taxon>Bacillati</taxon>
        <taxon>Cyanobacteriota</taxon>
        <taxon>Cyanophyceae</taxon>
        <taxon>Synechococcales</taxon>
        <taxon>Prochlorococcaceae</taxon>
        <taxon>Prochlorococcus</taxon>
    </lineage>
</organism>
<protein>
    <submittedName>
        <fullName evidence="1">Uncharacterized protein</fullName>
    </submittedName>
</protein>
<dbReference type="EMBL" id="KJ947871">
    <property type="protein sequence ID" value="AJW31023.1"/>
    <property type="molecule type" value="Genomic_DNA"/>
</dbReference>
<reference evidence="1" key="1">
    <citation type="submission" date="2014-06" db="EMBL/GenBank/DDBJ databases">
        <authorList>
            <person name="Berube P.M."/>
        </authorList>
    </citation>
    <scope>NUCLEOTIDE SEQUENCE</scope>
    <source>
        <strain evidence="1">P0903-H212</strain>
    </source>
</reference>
<sequence>MLLNSFDSASFFQKYSSNQNKNSLLIPYLLIPNKNIKIDSNEEQLICFTEIINRGFVYIFGQLL</sequence>
<accession>A0A0D5A496</accession>